<dbReference type="Pfam" id="PF00293">
    <property type="entry name" value="NUDIX"/>
    <property type="match status" value="1"/>
</dbReference>
<comment type="caution">
    <text evidence="3">The sequence shown here is derived from an EMBL/GenBank/DDBJ whole genome shotgun (WGS) entry which is preliminary data.</text>
</comment>
<evidence type="ECO:0000313" key="3">
    <source>
        <dbReference type="EMBL" id="KKM15352.1"/>
    </source>
</evidence>
<dbReference type="InterPro" id="IPR000086">
    <property type="entry name" value="NUDIX_hydrolase_dom"/>
</dbReference>
<dbReference type="EMBL" id="LAZR01014928">
    <property type="protein sequence ID" value="KKM15352.1"/>
    <property type="molecule type" value="Genomic_DNA"/>
</dbReference>
<dbReference type="InterPro" id="IPR015797">
    <property type="entry name" value="NUDIX_hydrolase-like_dom_sf"/>
</dbReference>
<protein>
    <recommendedName>
        <fullName evidence="2">Nudix hydrolase domain-containing protein</fullName>
    </recommendedName>
</protein>
<evidence type="ECO:0000256" key="1">
    <source>
        <dbReference type="ARBA" id="ARBA00022801"/>
    </source>
</evidence>
<dbReference type="PROSITE" id="PS00893">
    <property type="entry name" value="NUDIX_BOX"/>
    <property type="match status" value="1"/>
</dbReference>
<dbReference type="AlphaFoldDB" id="A0A0F9HJK9"/>
<sequence>MGIQAGYSAVKARVLCVILLAWYALRVLFAGGGALVSLHRVLSAATEFMTAQKPCKEYVVGFLFEEQPYNNSTRVLLIKKQKPEWQAGAYNGVGGKVKDKESVHIAMAREFREEAGVYIPPHEWRLFCHMHVDNPDKSGLATVHFFTHTATQD</sequence>
<dbReference type="InterPro" id="IPR020084">
    <property type="entry name" value="NUDIX_hydrolase_CS"/>
</dbReference>
<name>A0A0F9HJK9_9ZZZZ</name>
<keyword evidence="1" id="KW-0378">Hydrolase</keyword>
<dbReference type="SUPFAM" id="SSF55811">
    <property type="entry name" value="Nudix"/>
    <property type="match status" value="1"/>
</dbReference>
<dbReference type="Gene3D" id="3.90.79.10">
    <property type="entry name" value="Nucleoside Triphosphate Pyrophosphohydrolase"/>
    <property type="match status" value="1"/>
</dbReference>
<feature type="non-terminal residue" evidence="3">
    <location>
        <position position="153"/>
    </location>
</feature>
<organism evidence="3">
    <name type="scientific">marine sediment metagenome</name>
    <dbReference type="NCBI Taxonomy" id="412755"/>
    <lineage>
        <taxon>unclassified sequences</taxon>
        <taxon>metagenomes</taxon>
        <taxon>ecological metagenomes</taxon>
    </lineage>
</organism>
<proteinExistence type="predicted"/>
<dbReference type="GO" id="GO:0016787">
    <property type="term" value="F:hydrolase activity"/>
    <property type="evidence" value="ECO:0007669"/>
    <property type="project" value="UniProtKB-KW"/>
</dbReference>
<feature type="domain" description="Nudix hydrolase" evidence="2">
    <location>
        <begin position="69"/>
        <end position="137"/>
    </location>
</feature>
<evidence type="ECO:0000259" key="2">
    <source>
        <dbReference type="Pfam" id="PF00293"/>
    </source>
</evidence>
<gene>
    <name evidence="3" type="ORF">LCGC14_1696950</name>
</gene>
<reference evidence="3" key="1">
    <citation type="journal article" date="2015" name="Nature">
        <title>Complex archaea that bridge the gap between prokaryotes and eukaryotes.</title>
        <authorList>
            <person name="Spang A."/>
            <person name="Saw J.H."/>
            <person name="Jorgensen S.L."/>
            <person name="Zaremba-Niedzwiedzka K."/>
            <person name="Martijn J."/>
            <person name="Lind A.E."/>
            <person name="van Eijk R."/>
            <person name="Schleper C."/>
            <person name="Guy L."/>
            <person name="Ettema T.J."/>
        </authorList>
    </citation>
    <scope>NUCLEOTIDE SEQUENCE</scope>
</reference>
<accession>A0A0F9HJK9</accession>